<feature type="repeat" description="ANK" evidence="2">
    <location>
        <begin position="880"/>
        <end position="912"/>
    </location>
</feature>
<evidence type="ECO:0000313" key="6">
    <source>
        <dbReference type="Proteomes" id="UP001203297"/>
    </source>
</evidence>
<dbReference type="PANTHER" id="PTHR10039">
    <property type="entry name" value="AMELOGENIN"/>
    <property type="match status" value="1"/>
</dbReference>
<feature type="repeat" description="ANK" evidence="2">
    <location>
        <begin position="847"/>
        <end position="875"/>
    </location>
</feature>
<dbReference type="PANTHER" id="PTHR10039:SF16">
    <property type="entry name" value="GPI INOSITOL-DEACYLASE"/>
    <property type="match status" value="1"/>
</dbReference>
<dbReference type="Pfam" id="PF24883">
    <property type="entry name" value="NPHP3_N"/>
    <property type="match status" value="1"/>
</dbReference>
<comment type="caution">
    <text evidence="5">The sequence shown here is derived from an EMBL/GenBank/DDBJ whole genome shotgun (WGS) entry which is preliminary data.</text>
</comment>
<protein>
    <recommendedName>
        <fullName evidence="4">NACHT domain-containing protein</fullName>
    </recommendedName>
</protein>
<evidence type="ECO:0000313" key="5">
    <source>
        <dbReference type="EMBL" id="KAI0294474.1"/>
    </source>
</evidence>
<name>A0AAD4QKH6_9AGAM</name>
<gene>
    <name evidence="5" type="ORF">B0F90DRAFT_1821220</name>
</gene>
<feature type="domain" description="NACHT" evidence="4">
    <location>
        <begin position="320"/>
        <end position="435"/>
    </location>
</feature>
<dbReference type="Gene3D" id="1.25.40.20">
    <property type="entry name" value="Ankyrin repeat-containing domain"/>
    <property type="match status" value="1"/>
</dbReference>
<dbReference type="InterPro" id="IPR056884">
    <property type="entry name" value="NPHP3-like_N"/>
</dbReference>
<dbReference type="EMBL" id="WTXG01000074">
    <property type="protein sequence ID" value="KAI0294474.1"/>
    <property type="molecule type" value="Genomic_DNA"/>
</dbReference>
<dbReference type="SUPFAM" id="SSF52540">
    <property type="entry name" value="P-loop containing nucleoside triphosphate hydrolases"/>
    <property type="match status" value="1"/>
</dbReference>
<evidence type="ECO:0000256" key="1">
    <source>
        <dbReference type="ARBA" id="ARBA00022737"/>
    </source>
</evidence>
<keyword evidence="1" id="KW-0677">Repeat</keyword>
<dbReference type="SUPFAM" id="SSF48403">
    <property type="entry name" value="Ankyrin repeat"/>
    <property type="match status" value="1"/>
</dbReference>
<keyword evidence="6" id="KW-1185">Reference proteome</keyword>
<dbReference type="InterPro" id="IPR027417">
    <property type="entry name" value="P-loop_NTPase"/>
</dbReference>
<organism evidence="5 6">
    <name type="scientific">Multifurca ochricompacta</name>
    <dbReference type="NCBI Taxonomy" id="376703"/>
    <lineage>
        <taxon>Eukaryota</taxon>
        <taxon>Fungi</taxon>
        <taxon>Dikarya</taxon>
        <taxon>Basidiomycota</taxon>
        <taxon>Agaricomycotina</taxon>
        <taxon>Agaricomycetes</taxon>
        <taxon>Russulales</taxon>
        <taxon>Russulaceae</taxon>
        <taxon>Multifurca</taxon>
    </lineage>
</organism>
<dbReference type="Gene3D" id="3.40.50.300">
    <property type="entry name" value="P-loop containing nucleotide triphosphate hydrolases"/>
    <property type="match status" value="1"/>
</dbReference>
<dbReference type="PROSITE" id="PS50837">
    <property type="entry name" value="NACHT"/>
    <property type="match status" value="1"/>
</dbReference>
<dbReference type="InterPro" id="IPR007111">
    <property type="entry name" value="NACHT_NTPase"/>
</dbReference>
<dbReference type="PROSITE" id="PS50297">
    <property type="entry name" value="ANK_REP_REGION"/>
    <property type="match status" value="2"/>
</dbReference>
<proteinExistence type="predicted"/>
<dbReference type="AlphaFoldDB" id="A0AAD4QKH6"/>
<evidence type="ECO:0000259" key="4">
    <source>
        <dbReference type="PROSITE" id="PS50837"/>
    </source>
</evidence>
<feature type="repeat" description="ANK" evidence="2">
    <location>
        <begin position="947"/>
        <end position="976"/>
    </location>
</feature>
<dbReference type="SMART" id="SM00248">
    <property type="entry name" value="ANK"/>
    <property type="match status" value="6"/>
</dbReference>
<dbReference type="PROSITE" id="PS50088">
    <property type="entry name" value="ANK_REPEAT"/>
    <property type="match status" value="3"/>
</dbReference>
<dbReference type="Pfam" id="PF12796">
    <property type="entry name" value="Ank_2"/>
    <property type="match status" value="1"/>
</dbReference>
<sequence length="976" mass="108758">MTSLTFSMNQQHTLSPFSSTNSSELRSRFETTLNDYEKRTGTNLVEHQLAIDLSSCATTDPIIFTLIKHLKTLKTFRVEDTAVIIKWVKQIARHLAAVSTQGVLGGEGSRVLSPPQNALLSAIGILVGTIDDTQVCGNYEMLLDLLRSIESFLRRLSANIKIPSTTAVTDMVVMILLELLSTLALATQQAKQGRLGKLGEKLLGEHEVEAVLQRLSQGGQHGTRTAATQTLDIIYGLIQNMKVLIDDGKASTDDIQYSLATGKRHYRKPKRDHLLKDIRTWLSPSDPSKCHNIMRKAHHGGTGTWFIEGDRFTEWKDNGSLLWIHGKPGSGKSVLCSTIIQEFIRMKEAGLASMGYFYFDRENTEMQDARGLVSSLLTQLSEQSEIYSDILSRLYSTHAMGSVQAGYSALLECLKDMLSIPGQSPIYFILDALDESPNCSDTPSARESVLEFIEWLMNLGYSHLRICVSSRMEADTRAVLQPLASQTVCIHEENGQIGDINNYINFFINSDMNTRRWKDEDKELVINKVSDEADGMFRLAFFRLYQLRRCHPEDIRRTLNEVPEKIIAQYEQLLEEIDEKKWKYAHRLFQCIAVAARPLHVSELAEFLALDVNLNELPVLVTGWRPKDAEYAILATCSSLIIFVNNDGSPVVQFSHASMKQFITSNRIAGSGGRVSRFYCPIGYASIESSHTIVAQGCLAALLCLDDQVNKSSITNFPLATYASWHFAVHASPYIIQQHLRDALKPLFDSEKPHFATLVWISNLDDSSGQSMSSETPSQPQVTPLYYASLLGFHTMVEWLAPINRTRLNDCVGYYGAPLTAASAKGHYSAANVLMQNGANIALDGPEGRTALYAASENGHLHVVQLLLGQGASPNTLFMRQYSPLGQALRNGYLEVAQLLLQHRAQVYQQNSLGETVLHQASNGGYDLESVRFLLQCGPYTGRKDNRGRTALDIARESGQEEIVQLLLEHDAKTMH</sequence>
<accession>A0AAD4QKH6</accession>
<dbReference type="InterPro" id="IPR002110">
    <property type="entry name" value="Ankyrin_rpt"/>
</dbReference>
<evidence type="ECO:0000256" key="3">
    <source>
        <dbReference type="SAM" id="MobiDB-lite"/>
    </source>
</evidence>
<dbReference type="Proteomes" id="UP001203297">
    <property type="component" value="Unassembled WGS sequence"/>
</dbReference>
<dbReference type="InterPro" id="IPR036770">
    <property type="entry name" value="Ankyrin_rpt-contain_sf"/>
</dbReference>
<reference evidence="5" key="1">
    <citation type="journal article" date="2022" name="New Phytol.">
        <title>Evolutionary transition to the ectomycorrhizal habit in the genomes of a hyperdiverse lineage of mushroom-forming fungi.</title>
        <authorList>
            <person name="Looney B."/>
            <person name="Miyauchi S."/>
            <person name="Morin E."/>
            <person name="Drula E."/>
            <person name="Courty P.E."/>
            <person name="Kohler A."/>
            <person name="Kuo A."/>
            <person name="LaButti K."/>
            <person name="Pangilinan J."/>
            <person name="Lipzen A."/>
            <person name="Riley R."/>
            <person name="Andreopoulos W."/>
            <person name="He G."/>
            <person name="Johnson J."/>
            <person name="Nolan M."/>
            <person name="Tritt A."/>
            <person name="Barry K.W."/>
            <person name="Grigoriev I.V."/>
            <person name="Nagy L.G."/>
            <person name="Hibbett D."/>
            <person name="Henrissat B."/>
            <person name="Matheny P.B."/>
            <person name="Labbe J."/>
            <person name="Martin F.M."/>
        </authorList>
    </citation>
    <scope>NUCLEOTIDE SEQUENCE</scope>
    <source>
        <strain evidence="5">BPL690</strain>
    </source>
</reference>
<feature type="region of interest" description="Disordered" evidence="3">
    <location>
        <begin position="1"/>
        <end position="21"/>
    </location>
</feature>
<dbReference type="Pfam" id="PF13637">
    <property type="entry name" value="Ank_4"/>
    <property type="match status" value="1"/>
</dbReference>
<keyword evidence="2" id="KW-0040">ANK repeat</keyword>
<evidence type="ECO:0000256" key="2">
    <source>
        <dbReference type="PROSITE-ProRule" id="PRU00023"/>
    </source>
</evidence>